<evidence type="ECO:0000313" key="2">
    <source>
        <dbReference type="EMBL" id="GAA5216003.1"/>
    </source>
</evidence>
<comment type="caution">
    <text evidence="2">The sequence shown here is derived from an EMBL/GenBank/DDBJ whole genome shotgun (WGS) entry which is preliminary data.</text>
</comment>
<feature type="region of interest" description="Disordered" evidence="1">
    <location>
        <begin position="24"/>
        <end position="51"/>
    </location>
</feature>
<reference evidence="3" key="1">
    <citation type="journal article" date="2019" name="Int. J. Syst. Evol. Microbiol.">
        <title>The Global Catalogue of Microorganisms (GCM) 10K type strain sequencing project: providing services to taxonomists for standard genome sequencing and annotation.</title>
        <authorList>
            <consortium name="The Broad Institute Genomics Platform"/>
            <consortium name="The Broad Institute Genome Sequencing Center for Infectious Disease"/>
            <person name="Wu L."/>
            <person name="Ma J."/>
        </authorList>
    </citation>
    <scope>NUCLEOTIDE SEQUENCE [LARGE SCALE GENOMIC DNA]</scope>
    <source>
        <strain evidence="3">JCM 18306</strain>
    </source>
</reference>
<evidence type="ECO:0000313" key="3">
    <source>
        <dbReference type="Proteomes" id="UP001499878"/>
    </source>
</evidence>
<proteinExistence type="predicted"/>
<name>A0ABP9TC50_9ACTN</name>
<dbReference type="EMBL" id="BAABJR010000024">
    <property type="protein sequence ID" value="GAA5216003.1"/>
    <property type="molecule type" value="Genomic_DNA"/>
</dbReference>
<gene>
    <name evidence="2" type="ORF">GCM10023323_67290</name>
</gene>
<sequence length="64" mass="7063">MRLRTLADVSAYAEAKGIRLRIDGAETPVRRPKANHPADARSTPGPRTLPRCGFHALRQVKLDS</sequence>
<keyword evidence="3" id="KW-1185">Reference proteome</keyword>
<organism evidence="2 3">
    <name type="scientific">Streptomyces thinghirensis</name>
    <dbReference type="NCBI Taxonomy" id="551547"/>
    <lineage>
        <taxon>Bacteria</taxon>
        <taxon>Bacillati</taxon>
        <taxon>Actinomycetota</taxon>
        <taxon>Actinomycetes</taxon>
        <taxon>Kitasatosporales</taxon>
        <taxon>Streptomycetaceae</taxon>
        <taxon>Streptomyces</taxon>
    </lineage>
</organism>
<accession>A0ABP9TC50</accession>
<protein>
    <submittedName>
        <fullName evidence="2">Uncharacterized protein</fullName>
    </submittedName>
</protein>
<evidence type="ECO:0000256" key="1">
    <source>
        <dbReference type="SAM" id="MobiDB-lite"/>
    </source>
</evidence>
<dbReference type="Proteomes" id="UP001499878">
    <property type="component" value="Unassembled WGS sequence"/>
</dbReference>